<evidence type="ECO:0000313" key="1">
    <source>
        <dbReference type="EnsemblMetazoa" id="Aqu2.1.16424_001"/>
    </source>
</evidence>
<sequence length="104" mass="11628">VRASTEYSPNSPCGVSKTIESNGYISDTCLPPPSSCNGRLSSPLHDGYLPDVTSIMHPHSSRLKEVINEDLDSYSYDIEEFDDIEDQLIKHKDMRIIVSENVVK</sequence>
<reference evidence="1" key="1">
    <citation type="submission" date="2017-05" db="UniProtKB">
        <authorList>
            <consortium name="EnsemblMetazoa"/>
        </authorList>
    </citation>
    <scope>IDENTIFICATION</scope>
</reference>
<protein>
    <submittedName>
        <fullName evidence="1">Uncharacterized protein</fullName>
    </submittedName>
</protein>
<dbReference type="InParanoid" id="A0A1X7TNG9"/>
<name>A0A1X7TNG9_AMPQE</name>
<dbReference type="AlphaFoldDB" id="A0A1X7TNG9"/>
<proteinExistence type="predicted"/>
<dbReference type="EnsemblMetazoa" id="Aqu2.1.16424_001">
    <property type="protein sequence ID" value="Aqu2.1.16424_001"/>
    <property type="gene ID" value="Aqu2.1.16424"/>
</dbReference>
<organism evidence="1">
    <name type="scientific">Amphimedon queenslandica</name>
    <name type="common">Sponge</name>
    <dbReference type="NCBI Taxonomy" id="400682"/>
    <lineage>
        <taxon>Eukaryota</taxon>
        <taxon>Metazoa</taxon>
        <taxon>Porifera</taxon>
        <taxon>Demospongiae</taxon>
        <taxon>Heteroscleromorpha</taxon>
        <taxon>Haplosclerida</taxon>
        <taxon>Niphatidae</taxon>
        <taxon>Amphimedon</taxon>
    </lineage>
</organism>
<accession>A0A1X7TNG9</accession>
<dbReference type="OrthoDB" id="10676132at2759"/>